<feature type="domain" description="DUF7828" evidence="2">
    <location>
        <begin position="1"/>
        <end position="53"/>
    </location>
</feature>
<evidence type="ECO:0000259" key="1">
    <source>
        <dbReference type="Pfam" id="PF06054"/>
    </source>
</evidence>
<reference evidence="4" key="1">
    <citation type="journal article" date="2019" name="Int. J. Syst. Evol. Microbiol.">
        <title>The Global Catalogue of Microorganisms (GCM) 10K type strain sequencing project: providing services to taxonomists for standard genome sequencing and annotation.</title>
        <authorList>
            <consortium name="The Broad Institute Genomics Platform"/>
            <consortium name="The Broad Institute Genome Sequencing Center for Infectious Disease"/>
            <person name="Wu L."/>
            <person name="Ma J."/>
        </authorList>
    </citation>
    <scope>NUCLEOTIDE SEQUENCE [LARGE SCALE GENOMIC DNA]</scope>
    <source>
        <strain evidence="4">CCM 8951</strain>
    </source>
</reference>
<evidence type="ECO:0000313" key="3">
    <source>
        <dbReference type="EMBL" id="MFD1464949.1"/>
    </source>
</evidence>
<dbReference type="Pfam" id="PF06054">
    <property type="entry name" value="CoiA_nuc"/>
    <property type="match status" value="1"/>
</dbReference>
<evidence type="ECO:0000259" key="2">
    <source>
        <dbReference type="Pfam" id="PF25165"/>
    </source>
</evidence>
<accession>A0ABW4DK27</accession>
<gene>
    <name evidence="3" type="ORF">ACFQ4L_02435</name>
</gene>
<sequence>MIKLYAALNLENQLVYASQAISGDAYLCPRCQKSVQLIESVAGNRPYFRHLQKIPFRQTESELHRRGKQQLQTILQREKGVVESEVTLGIDERRADVLWLTERQTIALEFQCANISTTELAERHVSYQRLQIKDIWLLGETYLTTDQYRPKKNALKFICYGEEWGYYLAFWLPDRAVVRLFRQLAFQPPKTEVTFQVDDLQLAQFLQISYRGTSNLTVFPKVCLSFDPSYFLAQQLNFQQSNWLSLQTSCYERGFSLQSLPQELWLPSRLPPLYLSWTTPLRRQVSWYCQQGELDWVDRSRILLTSCWPLLSGRND</sequence>
<dbReference type="RefSeq" id="WP_125576226.1">
    <property type="nucleotide sequence ID" value="NZ_JBHTOF010000020.1"/>
</dbReference>
<dbReference type="EMBL" id="JBHTOF010000020">
    <property type="protein sequence ID" value="MFD1464949.1"/>
    <property type="molecule type" value="Genomic_DNA"/>
</dbReference>
<evidence type="ECO:0000313" key="4">
    <source>
        <dbReference type="Proteomes" id="UP001597244"/>
    </source>
</evidence>
<protein>
    <submittedName>
        <fullName evidence="3">Competence protein CoiA</fullName>
    </submittedName>
</protein>
<keyword evidence="4" id="KW-1185">Reference proteome</keyword>
<comment type="caution">
    <text evidence="3">The sequence shown here is derived from an EMBL/GenBank/DDBJ whole genome shotgun (WGS) entry which is preliminary data.</text>
</comment>
<dbReference type="InterPro" id="IPR010330">
    <property type="entry name" value="CoiA_nuc"/>
</dbReference>
<name>A0ABW4DK27_9LACO</name>
<proteinExistence type="predicted"/>
<dbReference type="InterPro" id="IPR057150">
    <property type="entry name" value="DUF7828"/>
</dbReference>
<feature type="domain" description="Competence protein CoiA nuclease-like" evidence="1">
    <location>
        <begin position="60"/>
        <end position="203"/>
    </location>
</feature>
<organism evidence="3 4">
    <name type="scientific">Lapidilactobacillus mulanensis</name>
    <dbReference type="NCBI Taxonomy" id="2485999"/>
    <lineage>
        <taxon>Bacteria</taxon>
        <taxon>Bacillati</taxon>
        <taxon>Bacillota</taxon>
        <taxon>Bacilli</taxon>
        <taxon>Lactobacillales</taxon>
        <taxon>Lactobacillaceae</taxon>
        <taxon>Lapidilactobacillus</taxon>
    </lineage>
</organism>
<dbReference type="Pfam" id="PF25165">
    <property type="entry name" value="DUF7828"/>
    <property type="match status" value="1"/>
</dbReference>
<dbReference type="Proteomes" id="UP001597244">
    <property type="component" value="Unassembled WGS sequence"/>
</dbReference>